<evidence type="ECO:0000256" key="3">
    <source>
        <dbReference type="ARBA" id="ARBA00023128"/>
    </source>
</evidence>
<proteinExistence type="predicted"/>
<keyword evidence="3" id="KW-0496">Mitochondrion</keyword>
<keyword evidence="2" id="KW-0999">Mitochondrion inner membrane</keyword>
<reference evidence="6" key="2">
    <citation type="submission" date="2022-07" db="EMBL/GenBank/DDBJ databases">
        <authorList>
            <person name="Goncalves M.F.M."/>
            <person name="Hilario S."/>
            <person name="Van De Peer Y."/>
            <person name="Esteves A.C."/>
            <person name="Alves A."/>
        </authorList>
    </citation>
    <scope>NUCLEOTIDE SEQUENCE</scope>
    <source>
        <strain evidence="6">MUM 19.33</strain>
    </source>
</reference>
<evidence type="ECO:0000256" key="2">
    <source>
        <dbReference type="ARBA" id="ARBA00022792"/>
    </source>
</evidence>
<gene>
    <name evidence="6" type="ORF">J7T54_000701</name>
</gene>
<dbReference type="GO" id="GO:0005743">
    <property type="term" value="C:mitochondrial inner membrane"/>
    <property type="evidence" value="ECO:0007669"/>
    <property type="project" value="UniProtKB-SubCell"/>
</dbReference>
<keyword evidence="7" id="KW-1185">Reference proteome</keyword>
<evidence type="ECO:0000256" key="1">
    <source>
        <dbReference type="ARBA" id="ARBA00004273"/>
    </source>
</evidence>
<accession>A0A9Q0BGC1</accession>
<evidence type="ECO:0000256" key="5">
    <source>
        <dbReference type="SAM" id="Phobius"/>
    </source>
</evidence>
<evidence type="ECO:0000313" key="6">
    <source>
        <dbReference type="EMBL" id="KAI6783199.1"/>
    </source>
</evidence>
<dbReference type="Proteomes" id="UP001055219">
    <property type="component" value="Unassembled WGS sequence"/>
</dbReference>
<dbReference type="AlphaFoldDB" id="A0A9Q0BGC1"/>
<comment type="subcellular location">
    <subcellularLocation>
        <location evidence="1">Mitochondrion inner membrane</location>
    </subcellularLocation>
</comment>
<protein>
    <submittedName>
        <fullName evidence="6">Uncharacterized protein</fullName>
    </submittedName>
</protein>
<organism evidence="6 7">
    <name type="scientific">Emericellopsis cladophorae</name>
    <dbReference type="NCBI Taxonomy" id="2686198"/>
    <lineage>
        <taxon>Eukaryota</taxon>
        <taxon>Fungi</taxon>
        <taxon>Dikarya</taxon>
        <taxon>Ascomycota</taxon>
        <taxon>Pezizomycotina</taxon>
        <taxon>Sordariomycetes</taxon>
        <taxon>Hypocreomycetidae</taxon>
        <taxon>Hypocreales</taxon>
        <taxon>Bionectriaceae</taxon>
        <taxon>Emericellopsis</taxon>
    </lineage>
</organism>
<dbReference type="Pfam" id="PF02238">
    <property type="entry name" value="COX7a"/>
    <property type="match status" value="1"/>
</dbReference>
<dbReference type="OrthoDB" id="5511599at2759"/>
<keyword evidence="4 5" id="KW-0472">Membrane</keyword>
<dbReference type="RefSeq" id="XP_051364055.1">
    <property type="nucleotide sequence ID" value="XM_051504549.1"/>
</dbReference>
<keyword evidence="5" id="KW-1133">Transmembrane helix</keyword>
<name>A0A9Q0BGC1_9HYPO</name>
<evidence type="ECO:0000256" key="4">
    <source>
        <dbReference type="ARBA" id="ARBA00023136"/>
    </source>
</evidence>
<sequence>MGLVDAPNKVPQNQRFYQQAYKAHTRLWQIGSRSRWMMTPYTILLWGSLGATLWCSGRKIMGYNTWFTKD</sequence>
<comment type="caution">
    <text evidence="6">The sequence shown here is derived from an EMBL/GenBank/DDBJ whole genome shotgun (WGS) entry which is preliminary data.</text>
</comment>
<reference evidence="6" key="1">
    <citation type="journal article" date="2021" name="J Fungi (Basel)">
        <title>Genomic and Metabolomic Analyses of the Marine Fungus Emericellopsis cladophorae: Insights into Saltwater Adaptability Mechanisms and Its Biosynthetic Potential.</title>
        <authorList>
            <person name="Goncalves M.F.M."/>
            <person name="Hilario S."/>
            <person name="Van de Peer Y."/>
            <person name="Esteves A.C."/>
            <person name="Alves A."/>
        </authorList>
    </citation>
    <scope>NUCLEOTIDE SEQUENCE</scope>
    <source>
        <strain evidence="6">MUM 19.33</strain>
    </source>
</reference>
<dbReference type="EMBL" id="JAGIXG020000009">
    <property type="protein sequence ID" value="KAI6783199.1"/>
    <property type="molecule type" value="Genomic_DNA"/>
</dbReference>
<feature type="transmembrane region" description="Helical" evidence="5">
    <location>
        <begin position="36"/>
        <end position="55"/>
    </location>
</feature>
<evidence type="ECO:0000313" key="7">
    <source>
        <dbReference type="Proteomes" id="UP001055219"/>
    </source>
</evidence>
<dbReference type="GeneID" id="75827220"/>
<keyword evidence="5" id="KW-0812">Transmembrane</keyword>
<dbReference type="InterPro" id="IPR039297">
    <property type="entry name" value="COX7a"/>
</dbReference>